<evidence type="ECO:0000313" key="2">
    <source>
        <dbReference type="Proteomes" id="UP000031338"/>
    </source>
</evidence>
<dbReference type="RefSeq" id="WP_039334847.1">
    <property type="nucleotide sequence ID" value="NZ_JRVC01000011.1"/>
</dbReference>
<dbReference type="EMBL" id="JRVC01000011">
    <property type="protein sequence ID" value="KHS45843.1"/>
    <property type="molecule type" value="Genomic_DNA"/>
</dbReference>
<reference evidence="1 2" key="1">
    <citation type="submission" date="2014-10" db="EMBL/GenBank/DDBJ databases">
        <title>Draft genome sequence of Novosphingobium subterraneum DSM 12447.</title>
        <authorList>
            <person name="Gan H.M."/>
            <person name="Gan H.Y."/>
            <person name="Savka M.A."/>
        </authorList>
    </citation>
    <scope>NUCLEOTIDE SEQUENCE [LARGE SCALE GENOMIC DNA]</scope>
    <source>
        <strain evidence="1 2">DSM 12447</strain>
    </source>
</reference>
<dbReference type="STRING" id="48936.NJ75_02448"/>
<organism evidence="1 2">
    <name type="scientific">Novosphingobium subterraneum</name>
    <dbReference type="NCBI Taxonomy" id="48936"/>
    <lineage>
        <taxon>Bacteria</taxon>
        <taxon>Pseudomonadati</taxon>
        <taxon>Pseudomonadota</taxon>
        <taxon>Alphaproteobacteria</taxon>
        <taxon>Sphingomonadales</taxon>
        <taxon>Sphingomonadaceae</taxon>
        <taxon>Novosphingobium</taxon>
    </lineage>
</organism>
<proteinExistence type="predicted"/>
<protein>
    <submittedName>
        <fullName evidence="1">Uncharacterized protein</fullName>
    </submittedName>
</protein>
<dbReference type="AlphaFoldDB" id="A0A0B8ZHV6"/>
<dbReference type="PATRIC" id="fig|48936.3.peg.2457"/>
<gene>
    <name evidence="1" type="ORF">NJ75_02448</name>
</gene>
<keyword evidence="2" id="KW-1185">Reference proteome</keyword>
<dbReference type="Proteomes" id="UP000031338">
    <property type="component" value="Unassembled WGS sequence"/>
</dbReference>
<sequence>MRLKLADMRRAKRPFRPDLDTGDAKGLIVGRTSKMAHREDRVRLKALREAHLHCPELAAAAMDLHDRIARAVASGEIPNSLASALYWREACMGPVGHVWKGAEEYGAERTALVTLRPRDLLWEAEDFMGVNPIVLKARLRNSLDRAGVTGAPGWMLMGFDPEFDSNRGRAGVWDGHWHGIVGGEKIEALEALRGRRAFKNARVHPLERGMKEQPRVHVVEGLVNLPHPICYCFKGWACHRPSWPNAEGVLVRSKRKGRVPTPNLIQWMLWMDMWALDDLVLRNGLLITRNGFLMSP</sequence>
<evidence type="ECO:0000313" key="1">
    <source>
        <dbReference type="EMBL" id="KHS45843.1"/>
    </source>
</evidence>
<accession>A0A0B8ZHV6</accession>
<name>A0A0B8ZHV6_9SPHN</name>
<comment type="caution">
    <text evidence="1">The sequence shown here is derived from an EMBL/GenBank/DDBJ whole genome shotgun (WGS) entry which is preliminary data.</text>
</comment>